<dbReference type="Gene3D" id="3.90.930.1">
    <property type="match status" value="2"/>
</dbReference>
<name>W7Y0K8_9BACT</name>
<comment type="caution">
    <text evidence="1">The sequence shown here is derived from an EMBL/GenBank/DDBJ whole genome shotgun (WGS) entry which is preliminary data.</text>
</comment>
<sequence length="220" mass="25878">MYHGNYQYFKNNTLRDSANYVNGYRDGLCKKYEFQGRMISSGEYTKGKLDGLFTTYNQNGKIETQQEFTMGIENGFFRRYNTETGKISQETFYKDGKADSIWVQHYWNSAGSYTQYSQFKNGIQIGKFTRIADNDTCILKGFYSDGKKNGLWTYKNEDGTLKKEISYKNGQKNGPFKLYYKDGTLKKEGYYENNQIIDKTEYRPNGRKIKNKKLHIDYNK</sequence>
<dbReference type="STRING" id="869213.GCA_000517085_03826"/>
<protein>
    <submittedName>
        <fullName evidence="1">MORN repeat variant</fullName>
    </submittedName>
</protein>
<keyword evidence="2" id="KW-1185">Reference proteome</keyword>
<evidence type="ECO:0000313" key="2">
    <source>
        <dbReference type="Proteomes" id="UP000019402"/>
    </source>
</evidence>
<dbReference type="SUPFAM" id="SSF82185">
    <property type="entry name" value="Histone H3 K4-specific methyltransferase SET7/9 N-terminal domain"/>
    <property type="match status" value="2"/>
</dbReference>
<dbReference type="EMBL" id="BAMD01000045">
    <property type="protein sequence ID" value="GAF04450.1"/>
    <property type="molecule type" value="Genomic_DNA"/>
</dbReference>
<dbReference type="Proteomes" id="UP000019402">
    <property type="component" value="Unassembled WGS sequence"/>
</dbReference>
<proteinExistence type="predicted"/>
<gene>
    <name evidence="1" type="ORF">JCM21142_83156</name>
</gene>
<dbReference type="eggNOG" id="COG2849">
    <property type="taxonomic scope" value="Bacteria"/>
</dbReference>
<dbReference type="Pfam" id="PF07661">
    <property type="entry name" value="MORN_2"/>
    <property type="match status" value="3"/>
</dbReference>
<reference evidence="1 2" key="1">
    <citation type="journal article" date="2014" name="Genome Announc.">
        <title>Draft Genome Sequence of Cytophaga fermentans JCM 21142T, a Facultative Anaerobe Isolated from Marine Mud.</title>
        <authorList>
            <person name="Starns D."/>
            <person name="Oshima K."/>
            <person name="Suda W."/>
            <person name="Iino T."/>
            <person name="Yuki M."/>
            <person name="Inoue J."/>
            <person name="Kitamura K."/>
            <person name="Iida T."/>
            <person name="Darby A."/>
            <person name="Hattori M."/>
            <person name="Ohkuma M."/>
        </authorList>
    </citation>
    <scope>NUCLEOTIDE SEQUENCE [LARGE SCALE GENOMIC DNA]</scope>
    <source>
        <strain evidence="1 2">JCM 21142</strain>
    </source>
</reference>
<evidence type="ECO:0000313" key="1">
    <source>
        <dbReference type="EMBL" id="GAF04450.1"/>
    </source>
</evidence>
<organism evidence="1 2">
    <name type="scientific">Saccharicrinis fermentans DSM 9555 = JCM 21142</name>
    <dbReference type="NCBI Taxonomy" id="869213"/>
    <lineage>
        <taxon>Bacteria</taxon>
        <taxon>Pseudomonadati</taxon>
        <taxon>Bacteroidota</taxon>
        <taxon>Bacteroidia</taxon>
        <taxon>Marinilabiliales</taxon>
        <taxon>Marinilabiliaceae</taxon>
        <taxon>Saccharicrinis</taxon>
    </lineage>
</organism>
<dbReference type="InterPro" id="IPR011652">
    <property type="entry name" value="MORN_2"/>
</dbReference>
<dbReference type="AlphaFoldDB" id="W7Y0K8"/>
<accession>W7Y0K8</accession>